<dbReference type="Proteomes" id="UP000629025">
    <property type="component" value="Unassembled WGS sequence"/>
</dbReference>
<feature type="region of interest" description="Disordered" evidence="1">
    <location>
        <begin position="111"/>
        <end position="138"/>
    </location>
</feature>
<organism evidence="2 3">
    <name type="scientific">Marinobacterium zhoushanense</name>
    <dbReference type="NCBI Taxonomy" id="1679163"/>
    <lineage>
        <taxon>Bacteria</taxon>
        <taxon>Pseudomonadati</taxon>
        <taxon>Pseudomonadota</taxon>
        <taxon>Gammaproteobacteria</taxon>
        <taxon>Oceanospirillales</taxon>
        <taxon>Oceanospirillaceae</taxon>
        <taxon>Marinobacterium</taxon>
    </lineage>
</organism>
<proteinExistence type="predicted"/>
<accession>A0ABQ1K623</accession>
<protein>
    <submittedName>
        <fullName evidence="2">Stringent starvation protein B</fullName>
    </submittedName>
</protein>
<evidence type="ECO:0000256" key="1">
    <source>
        <dbReference type="SAM" id="MobiDB-lite"/>
    </source>
</evidence>
<dbReference type="PANTHER" id="PTHR37486:SF1">
    <property type="entry name" value="STRINGENT STARVATION PROTEIN B"/>
    <property type="match status" value="1"/>
</dbReference>
<dbReference type="SUPFAM" id="SSF101738">
    <property type="entry name" value="SspB-like"/>
    <property type="match status" value="1"/>
</dbReference>
<dbReference type="PIRSF" id="PIRSF005276">
    <property type="entry name" value="SspB"/>
    <property type="match status" value="1"/>
</dbReference>
<evidence type="ECO:0000313" key="3">
    <source>
        <dbReference type="Proteomes" id="UP000629025"/>
    </source>
</evidence>
<dbReference type="RefSeq" id="WP_188746329.1">
    <property type="nucleotide sequence ID" value="NZ_BMIJ01000002.1"/>
</dbReference>
<dbReference type="InterPro" id="IPR007481">
    <property type="entry name" value="SspB"/>
</dbReference>
<evidence type="ECO:0000313" key="2">
    <source>
        <dbReference type="EMBL" id="GGB87808.1"/>
    </source>
</evidence>
<dbReference type="EMBL" id="BMIJ01000002">
    <property type="protein sequence ID" value="GGB87808.1"/>
    <property type="molecule type" value="Genomic_DNA"/>
</dbReference>
<dbReference type="NCBIfam" id="NF008769">
    <property type="entry name" value="PRK11798.2-5"/>
    <property type="match status" value="1"/>
</dbReference>
<dbReference type="Pfam" id="PF04386">
    <property type="entry name" value="SspB"/>
    <property type="match status" value="1"/>
</dbReference>
<comment type="caution">
    <text evidence="2">The sequence shown here is derived from an EMBL/GenBank/DDBJ whole genome shotgun (WGS) entry which is preliminary data.</text>
</comment>
<dbReference type="Gene3D" id="2.30.30.220">
    <property type="entry name" value="SspB-like"/>
    <property type="match status" value="1"/>
</dbReference>
<keyword evidence="3" id="KW-1185">Reference proteome</keyword>
<gene>
    <name evidence="2" type="primary">sspB</name>
    <name evidence="2" type="ORF">GCM10011352_12210</name>
</gene>
<name>A0ABQ1K623_9GAMM</name>
<reference evidence="3" key="1">
    <citation type="journal article" date="2019" name="Int. J. Syst. Evol. Microbiol.">
        <title>The Global Catalogue of Microorganisms (GCM) 10K type strain sequencing project: providing services to taxonomists for standard genome sequencing and annotation.</title>
        <authorList>
            <consortium name="The Broad Institute Genomics Platform"/>
            <consortium name="The Broad Institute Genome Sequencing Center for Infectious Disease"/>
            <person name="Wu L."/>
            <person name="Ma J."/>
        </authorList>
    </citation>
    <scope>NUCLEOTIDE SEQUENCE [LARGE SCALE GENOMIC DNA]</scope>
    <source>
        <strain evidence="3">CGMCC 1.15341</strain>
    </source>
</reference>
<sequence>MSVTPSRPYLLRALYEWLCDNDLTPLIVVDAGVRGVNVPDAYVQDGQITLNIALGAVRELDMNDAGVSFNARFGGVPMNVYVPITAVLAIYARENGMGMGFGMEPGADLLALAKAEQPEPEPPEPGPGGGRPSLRVVK</sequence>
<dbReference type="InterPro" id="IPR036760">
    <property type="entry name" value="SspB-like_sf"/>
</dbReference>
<dbReference type="PANTHER" id="PTHR37486">
    <property type="entry name" value="STRINGENT STARVATION PROTEIN B"/>
    <property type="match status" value="1"/>
</dbReference>